<sequence>MATESAHEPSPAPPSRDISSIEQLPRELIALIVGHAPEAVFEMRLSCRMLKSAVDEYARRPCDIPIVRRIVFNEMKNTWLSIPKSRTALFELRLVLHQPALKLRMQRHLNGPENPSQYCIETTSLPEDAIDGLRECVGTRIREASFPDYDEPLCKLIDGIQIEKLKAFIDLRQEAAGERLLKNLRSHKVNELYLTVREVKLANPADFLLDISTIVRTLFISQLYVDDKDQYQRHFLGIDDFNWAPVIIGMFERRLDTMHVRTAYPSYFTLQSADDIRLKLPLLGRKIWFETRCNAYDRHEVRLDYVTNDHSVRALRWTPVTNALSIKHCSRESERHHNEFF</sequence>
<evidence type="ECO:0000313" key="2">
    <source>
        <dbReference type="Proteomes" id="UP000005239"/>
    </source>
</evidence>
<keyword evidence="2" id="KW-1185">Reference proteome</keyword>
<reference evidence="2" key="1">
    <citation type="journal article" date="2008" name="Nat. Genet.">
        <title>The Pristionchus pacificus genome provides a unique perspective on nematode lifestyle and parasitism.</title>
        <authorList>
            <person name="Dieterich C."/>
            <person name="Clifton S.W."/>
            <person name="Schuster L.N."/>
            <person name="Chinwalla A."/>
            <person name="Delehaunty K."/>
            <person name="Dinkelacker I."/>
            <person name="Fulton L."/>
            <person name="Fulton R."/>
            <person name="Godfrey J."/>
            <person name="Minx P."/>
            <person name="Mitreva M."/>
            <person name="Roeseler W."/>
            <person name="Tian H."/>
            <person name="Witte H."/>
            <person name="Yang S.P."/>
            <person name="Wilson R.K."/>
            <person name="Sommer R.J."/>
        </authorList>
    </citation>
    <scope>NUCLEOTIDE SEQUENCE [LARGE SCALE GENOMIC DNA]</scope>
    <source>
        <strain evidence="2">PS312</strain>
    </source>
</reference>
<accession>A0A2A6CNB0</accession>
<proteinExistence type="predicted"/>
<name>A0A2A6CNB0_PRIPA</name>
<dbReference type="EnsemblMetazoa" id="PPA16514.1">
    <property type="protein sequence ID" value="PPA16514.1"/>
    <property type="gene ID" value="WBGene00106068"/>
</dbReference>
<accession>A0A8R1UDF4</accession>
<gene>
    <name evidence="1" type="primary">WBGene00106068</name>
</gene>
<organism evidence="1 2">
    <name type="scientific">Pristionchus pacificus</name>
    <name type="common">Parasitic nematode worm</name>
    <dbReference type="NCBI Taxonomy" id="54126"/>
    <lineage>
        <taxon>Eukaryota</taxon>
        <taxon>Metazoa</taxon>
        <taxon>Ecdysozoa</taxon>
        <taxon>Nematoda</taxon>
        <taxon>Chromadorea</taxon>
        <taxon>Rhabditida</taxon>
        <taxon>Rhabditina</taxon>
        <taxon>Diplogasteromorpha</taxon>
        <taxon>Diplogasteroidea</taxon>
        <taxon>Neodiplogasteridae</taxon>
        <taxon>Pristionchus</taxon>
    </lineage>
</organism>
<dbReference type="AlphaFoldDB" id="A0A2A6CNB0"/>
<evidence type="ECO:0000313" key="1">
    <source>
        <dbReference type="EnsemblMetazoa" id="PPA16514.1"/>
    </source>
</evidence>
<reference evidence="1" key="2">
    <citation type="submission" date="2022-06" db="UniProtKB">
        <authorList>
            <consortium name="EnsemblMetazoa"/>
        </authorList>
    </citation>
    <scope>IDENTIFICATION</scope>
    <source>
        <strain evidence="1">PS312</strain>
    </source>
</reference>
<dbReference type="Proteomes" id="UP000005239">
    <property type="component" value="Unassembled WGS sequence"/>
</dbReference>
<protein>
    <submittedName>
        <fullName evidence="1">Uncharacterized protein</fullName>
    </submittedName>
</protein>